<dbReference type="EMBL" id="CP000697">
    <property type="protein sequence ID" value="ABQ29342.1"/>
    <property type="molecule type" value="Genomic_DNA"/>
</dbReference>
<accession>A5FUR0</accession>
<dbReference type="STRING" id="349163.Acry_0114"/>
<keyword evidence="3" id="KW-1185">Reference proteome</keyword>
<dbReference type="AlphaFoldDB" id="A5FUR0"/>
<gene>
    <name evidence="2" type="ordered locus">Acry_0114</name>
</gene>
<organism evidence="2 3">
    <name type="scientific">Acidiphilium cryptum (strain JF-5)</name>
    <dbReference type="NCBI Taxonomy" id="349163"/>
    <lineage>
        <taxon>Bacteria</taxon>
        <taxon>Pseudomonadati</taxon>
        <taxon>Pseudomonadota</taxon>
        <taxon>Alphaproteobacteria</taxon>
        <taxon>Acetobacterales</taxon>
        <taxon>Acidocellaceae</taxon>
        <taxon>Acidiphilium</taxon>
    </lineage>
</organism>
<evidence type="ECO:0008006" key="4">
    <source>
        <dbReference type="Google" id="ProtNLM"/>
    </source>
</evidence>
<dbReference type="RefSeq" id="WP_011941289.1">
    <property type="nucleotide sequence ID" value="NC_009484.1"/>
</dbReference>
<evidence type="ECO:0000256" key="1">
    <source>
        <dbReference type="SAM" id="SignalP"/>
    </source>
</evidence>
<name>A5FUR0_ACICJ</name>
<reference evidence="2 3" key="1">
    <citation type="submission" date="2007-05" db="EMBL/GenBank/DDBJ databases">
        <title>Complete sequence of chromosome of Acidiphilium cryptum JF-5.</title>
        <authorList>
            <consortium name="US DOE Joint Genome Institute"/>
            <person name="Copeland A."/>
            <person name="Lucas S."/>
            <person name="Lapidus A."/>
            <person name="Barry K."/>
            <person name="Detter J.C."/>
            <person name="Glavina del Rio T."/>
            <person name="Hammon N."/>
            <person name="Israni S."/>
            <person name="Dalin E."/>
            <person name="Tice H."/>
            <person name="Pitluck S."/>
            <person name="Sims D."/>
            <person name="Brettin T."/>
            <person name="Bruce D."/>
            <person name="Han C."/>
            <person name="Schmutz J."/>
            <person name="Larimer F."/>
            <person name="Land M."/>
            <person name="Hauser L."/>
            <person name="Kyrpides N."/>
            <person name="Kim E."/>
            <person name="Magnuson T."/>
            <person name="Richardson P."/>
        </authorList>
    </citation>
    <scope>NUCLEOTIDE SEQUENCE [LARGE SCALE GENOMIC DNA]</scope>
    <source>
        <strain evidence="2 3">JF-5</strain>
    </source>
</reference>
<dbReference type="InterPro" id="IPR023614">
    <property type="entry name" value="Porin_dom_sf"/>
</dbReference>
<dbReference type="KEGG" id="acr:Acry_0114"/>
<sequence>MRNISNQAGDVPARSATRKLRRAACAAGVISLFGLAPLAHAQSLGDALRQTTFQGMIGAIHFDYANNGHTSKSTHSFAIGGHLIAHTGSFNGFSVGLGGYTAQSLGLYSKNDTHYDSELTGSYFGIQSFRQAYLQYQTPKVEIRFGRQLIQTPYANQDYYTFNPRAFMGVAGVVNVLGNGSDKVDAGALSLEDNPAAFSVFMTRMFDYESRYSSSFTAANRYSGTKPTNGFIAIGARYHGDVGSMQLTAQAWYYDFYQYAQMVYGQLDVVQPLSNGQAIFGAVQALTEGNSAGNSNNIAALTNNNVGSVNAHVYGAKLGYSFGDGSIALVGDYAPTEYNSFHHGGVVHPYNDNTGTSFTDTMQTGIANLGPGYAYGVTTSYAFLNKKLKVDVSYIRYLARYGFGGDSRNYTYGGAYGFSSTNYIPNQQLWALDASASYDLSSVLKGLSVAEDTDIAQAENRAGYTQYNHNPYFSSRFYLEYNF</sequence>
<evidence type="ECO:0000313" key="3">
    <source>
        <dbReference type="Proteomes" id="UP000000245"/>
    </source>
</evidence>
<dbReference type="eggNOG" id="COG3203">
    <property type="taxonomic scope" value="Bacteria"/>
</dbReference>
<protein>
    <recommendedName>
        <fullName evidence="4">Outer membrane porin</fullName>
    </recommendedName>
</protein>
<feature type="signal peptide" evidence="1">
    <location>
        <begin position="1"/>
        <end position="41"/>
    </location>
</feature>
<dbReference type="Gene3D" id="2.40.160.10">
    <property type="entry name" value="Porin"/>
    <property type="match status" value="1"/>
</dbReference>
<dbReference type="HOGENOM" id="CLU_646600_0_0_5"/>
<feature type="chain" id="PRO_5002683017" description="Outer membrane porin" evidence="1">
    <location>
        <begin position="42"/>
        <end position="483"/>
    </location>
</feature>
<proteinExistence type="predicted"/>
<keyword evidence="1" id="KW-0732">Signal</keyword>
<dbReference type="Proteomes" id="UP000000245">
    <property type="component" value="Chromosome"/>
</dbReference>
<evidence type="ECO:0000313" key="2">
    <source>
        <dbReference type="EMBL" id="ABQ29342.1"/>
    </source>
</evidence>